<feature type="compositionally biased region" description="Polar residues" evidence="1">
    <location>
        <begin position="667"/>
        <end position="683"/>
    </location>
</feature>
<feature type="region of interest" description="Disordered" evidence="1">
    <location>
        <begin position="1"/>
        <end position="25"/>
    </location>
</feature>
<evidence type="ECO:0000256" key="1">
    <source>
        <dbReference type="SAM" id="MobiDB-lite"/>
    </source>
</evidence>
<feature type="region of interest" description="Disordered" evidence="1">
    <location>
        <begin position="511"/>
        <end position="614"/>
    </location>
</feature>
<dbReference type="Proteomes" id="UP000297245">
    <property type="component" value="Unassembled WGS sequence"/>
</dbReference>
<feature type="compositionally biased region" description="Polar residues" evidence="1">
    <location>
        <begin position="219"/>
        <end position="230"/>
    </location>
</feature>
<organism evidence="2 3">
    <name type="scientific">Dendrothele bispora (strain CBS 962.96)</name>
    <dbReference type="NCBI Taxonomy" id="1314807"/>
    <lineage>
        <taxon>Eukaryota</taxon>
        <taxon>Fungi</taxon>
        <taxon>Dikarya</taxon>
        <taxon>Basidiomycota</taxon>
        <taxon>Agaricomycotina</taxon>
        <taxon>Agaricomycetes</taxon>
        <taxon>Agaricomycetidae</taxon>
        <taxon>Agaricales</taxon>
        <taxon>Agaricales incertae sedis</taxon>
        <taxon>Dendrothele</taxon>
    </lineage>
</organism>
<feature type="compositionally biased region" description="Low complexity" evidence="1">
    <location>
        <begin position="524"/>
        <end position="550"/>
    </location>
</feature>
<feature type="region of interest" description="Disordered" evidence="1">
    <location>
        <begin position="67"/>
        <end position="241"/>
    </location>
</feature>
<feature type="compositionally biased region" description="Polar residues" evidence="1">
    <location>
        <begin position="187"/>
        <end position="208"/>
    </location>
</feature>
<evidence type="ECO:0000313" key="2">
    <source>
        <dbReference type="EMBL" id="THU95677.1"/>
    </source>
</evidence>
<keyword evidence="3" id="KW-1185">Reference proteome</keyword>
<dbReference type="AlphaFoldDB" id="A0A4S8M0V1"/>
<feature type="compositionally biased region" description="Basic and acidic residues" evidence="1">
    <location>
        <begin position="1"/>
        <end position="11"/>
    </location>
</feature>
<protein>
    <submittedName>
        <fullName evidence="2">Uncharacterized protein</fullName>
    </submittedName>
</protein>
<feature type="region of interest" description="Disordered" evidence="1">
    <location>
        <begin position="664"/>
        <end position="698"/>
    </location>
</feature>
<feature type="compositionally biased region" description="Polar residues" evidence="1">
    <location>
        <begin position="153"/>
        <end position="179"/>
    </location>
</feature>
<dbReference type="EMBL" id="ML179195">
    <property type="protein sequence ID" value="THU95677.1"/>
    <property type="molecule type" value="Genomic_DNA"/>
</dbReference>
<dbReference type="OrthoDB" id="3052722at2759"/>
<feature type="region of interest" description="Disordered" evidence="1">
    <location>
        <begin position="1006"/>
        <end position="1035"/>
    </location>
</feature>
<proteinExistence type="predicted"/>
<accession>A0A4S8M0V1</accession>
<reference evidence="2 3" key="1">
    <citation type="journal article" date="2019" name="Nat. Ecol. Evol.">
        <title>Megaphylogeny resolves global patterns of mushroom evolution.</title>
        <authorList>
            <person name="Varga T."/>
            <person name="Krizsan K."/>
            <person name="Foldi C."/>
            <person name="Dima B."/>
            <person name="Sanchez-Garcia M."/>
            <person name="Sanchez-Ramirez S."/>
            <person name="Szollosi G.J."/>
            <person name="Szarkandi J.G."/>
            <person name="Papp V."/>
            <person name="Albert L."/>
            <person name="Andreopoulos W."/>
            <person name="Angelini C."/>
            <person name="Antonin V."/>
            <person name="Barry K.W."/>
            <person name="Bougher N.L."/>
            <person name="Buchanan P."/>
            <person name="Buyck B."/>
            <person name="Bense V."/>
            <person name="Catcheside P."/>
            <person name="Chovatia M."/>
            <person name="Cooper J."/>
            <person name="Damon W."/>
            <person name="Desjardin D."/>
            <person name="Finy P."/>
            <person name="Geml J."/>
            <person name="Haridas S."/>
            <person name="Hughes K."/>
            <person name="Justo A."/>
            <person name="Karasinski D."/>
            <person name="Kautmanova I."/>
            <person name="Kiss B."/>
            <person name="Kocsube S."/>
            <person name="Kotiranta H."/>
            <person name="LaButti K.M."/>
            <person name="Lechner B.E."/>
            <person name="Liimatainen K."/>
            <person name="Lipzen A."/>
            <person name="Lukacs Z."/>
            <person name="Mihaltcheva S."/>
            <person name="Morgado L.N."/>
            <person name="Niskanen T."/>
            <person name="Noordeloos M.E."/>
            <person name="Ohm R.A."/>
            <person name="Ortiz-Santana B."/>
            <person name="Ovrebo C."/>
            <person name="Racz N."/>
            <person name="Riley R."/>
            <person name="Savchenko A."/>
            <person name="Shiryaev A."/>
            <person name="Soop K."/>
            <person name="Spirin V."/>
            <person name="Szebenyi C."/>
            <person name="Tomsovsky M."/>
            <person name="Tulloss R.E."/>
            <person name="Uehling J."/>
            <person name="Grigoriev I.V."/>
            <person name="Vagvolgyi C."/>
            <person name="Papp T."/>
            <person name="Martin F.M."/>
            <person name="Miettinen O."/>
            <person name="Hibbett D.S."/>
            <person name="Nagy L.G."/>
        </authorList>
    </citation>
    <scope>NUCLEOTIDE SEQUENCE [LARGE SCALE GENOMIC DNA]</scope>
    <source>
        <strain evidence="2 3">CBS 962.96</strain>
    </source>
</reference>
<sequence length="1035" mass="113846">MTRAKNPEQKKKPGRKPWYHDPDGSRVKFLRDHVEEWTKCKEAKLTTQFYNAITVKFVLQFDKEPEKTVSIENNNPAPTTTVTASNAGDTVNNSNPVTVSDDPAHAPETDTMVSAQESGTHTTEPPASATANSLLSSDPDNPTFSLSAPPAVVNSTSPDSNGTAIASLDSNGAMTSSLDLNGAESASPDSNGAGNTSPDLNSATTSPPDFNGARPPSPDSNGATTSSQAPEDSVPEVEDHDRGLDTVSFSSTARQLGWTGLSTEELKKKRVWFKGRRDKISEWYRVEYRTILTAKSSFSIIDRVFKADPKTERKPVRVADHLVFMDLFYDIYIKAEAEKEIMEKEEEYKKWKEDGCQGPERKPPVQVAIRSSVARHILSTQSEEFQADIKRQANERFEKELKAWKTKDGEVGKNTPQDYAKINRELSRWGPEVAKFNSAVAEANNMIAMTVLVGPNPFKNGQIDTFWSYAGPTYIGLRWPQDDRNTYEAVKKSLVGFGKKVFSTADRATRALPTGPQVTPCGWNNDTDNLNPTTSNPTPSLPPSATNSTSKSRRPGPGRNSQNMRTSENQSNESIQSTRPKPRPRGSKKPTDGSISGAPTIPGGPTSPSALGDVTTPIMAANTISTTVPSAAPSVIGSPSISGDLTTPIIAANISTPSETLAVVGSPSISDDPTPVPSAQSPRTMAIDPPSAAPSPLPAQTPTPLTMAIDPPPGIVATPGSTTIPDAPQISGAAMVDNDSGPGPLYPVADIRTTQKEEPTVWTHPDVDRFWPEMRMFLDEWIVEIREKGWEREHWVEVLEELLEVFIEYEGDFHYTEDNGDICSKLQLSLFKQWVKKVTHRLFLSCSVFGMAVLLRERFLARLQRLKGTRLLADPIYIDYHVYRVCLGETRVKVGRPAILRIRPKRGQTGEELTDKLVSGLAGWWDDVVPVRERGVKEDWAPLDCVSGQNGAWKFICFMVFTVFLICGQDLEMDTRRIYLGAWIGLAERMKETLITVIKWGCQPPKKRKPTMLPEDQPSSKRVTRLQTKQDGKVA</sequence>
<gene>
    <name evidence="2" type="ORF">K435DRAFT_797966</name>
</gene>
<feature type="compositionally biased region" description="Polar residues" evidence="1">
    <location>
        <begin position="88"/>
        <end position="98"/>
    </location>
</feature>
<feature type="compositionally biased region" description="Polar residues" evidence="1">
    <location>
        <begin position="111"/>
        <end position="146"/>
    </location>
</feature>
<name>A0A4S8M0V1_DENBC</name>
<evidence type="ECO:0000313" key="3">
    <source>
        <dbReference type="Proteomes" id="UP000297245"/>
    </source>
</evidence>
<feature type="compositionally biased region" description="Polar residues" evidence="1">
    <location>
        <begin position="559"/>
        <end position="578"/>
    </location>
</feature>
<feature type="compositionally biased region" description="Low complexity" evidence="1">
    <location>
        <begin position="73"/>
        <end position="87"/>
    </location>
</feature>